<dbReference type="Proteomes" id="UP001281761">
    <property type="component" value="Unassembled WGS sequence"/>
</dbReference>
<keyword evidence="2" id="KW-1185">Reference proteome</keyword>
<evidence type="ECO:0000313" key="1">
    <source>
        <dbReference type="EMBL" id="KAK2952258.1"/>
    </source>
</evidence>
<comment type="caution">
    <text evidence="1">The sequence shown here is derived from an EMBL/GenBank/DDBJ whole genome shotgun (WGS) entry which is preliminary data.</text>
</comment>
<name>A0ABQ9XIK1_9EUKA</name>
<gene>
    <name evidence="1" type="ORF">BLNAU_12817</name>
</gene>
<sequence>MSGHTPIASNDSGNSLVELGSLKALSSFVTSICEAGDEIEWQVLMEWFECAVIGLESAALECKTSFRFDWDDVLVDGFGTARIKLSASHSDSSPPHSTQSYSDSIVSLSRLFLDSIRRLCCSNCLPTRIEHHFRENVISSVLGHFINYLISSGHVVPACASSKLEEIIGELSKLVIQKVPDDSSLLDTLMWTKMLTYSIVTHLEFIGSVHLTFQTFNIGRHIEENNMAITQLPLDRSERNRLVIQPVQLGSVGWESLISKFNEFIPLLDSELGDSKSKLACVSLSS</sequence>
<reference evidence="1 2" key="1">
    <citation type="journal article" date="2022" name="bioRxiv">
        <title>Genomics of Preaxostyla Flagellates Illuminates Evolutionary Transitions and the Path Towards Mitochondrial Loss.</title>
        <authorList>
            <person name="Novak L.V.F."/>
            <person name="Treitli S.C."/>
            <person name="Pyrih J."/>
            <person name="Halakuc P."/>
            <person name="Pipaliya S.V."/>
            <person name="Vacek V."/>
            <person name="Brzon O."/>
            <person name="Soukal P."/>
            <person name="Eme L."/>
            <person name="Dacks J.B."/>
            <person name="Karnkowska A."/>
            <person name="Elias M."/>
            <person name="Hampl V."/>
        </authorList>
    </citation>
    <scope>NUCLEOTIDE SEQUENCE [LARGE SCALE GENOMIC DNA]</scope>
    <source>
        <strain evidence="1">NAU3</strain>
        <tissue evidence="1">Gut</tissue>
    </source>
</reference>
<protein>
    <submittedName>
        <fullName evidence="1">Uncharacterized protein</fullName>
    </submittedName>
</protein>
<dbReference type="EMBL" id="JARBJD010000106">
    <property type="protein sequence ID" value="KAK2952258.1"/>
    <property type="molecule type" value="Genomic_DNA"/>
</dbReference>
<proteinExistence type="predicted"/>
<organism evidence="1 2">
    <name type="scientific">Blattamonas nauphoetae</name>
    <dbReference type="NCBI Taxonomy" id="2049346"/>
    <lineage>
        <taxon>Eukaryota</taxon>
        <taxon>Metamonada</taxon>
        <taxon>Preaxostyla</taxon>
        <taxon>Oxymonadida</taxon>
        <taxon>Blattamonas</taxon>
    </lineage>
</organism>
<accession>A0ABQ9XIK1</accession>
<evidence type="ECO:0000313" key="2">
    <source>
        <dbReference type="Proteomes" id="UP001281761"/>
    </source>
</evidence>